<gene>
    <name evidence="1" type="ORF">NLG97_g5429</name>
</gene>
<sequence>MKADSALYLLGAIASSVGVAAAPAHLSGLASSSAAGPTVVTNTHWSGAVYNGQGVTNIEASFVIPSISGQSSDDSVAVWVGIDGATSGRCGNTLMQAGLLLYGDGSIRPWYEWWPGEAIQFFDESWDVQAGDNIFMQVQANTTTSGVTYITNQRTGNTLTHQFYSNESPSPLCEVSADWVIETISFGNGNFATLPDFGTITLTGTSATTSRGTVTADDAAIWDMAGYQNNRVNCKHAGSGSVSCTRV</sequence>
<accession>A0ACC1QU79</accession>
<name>A0ACC1QU79_9HYPO</name>
<dbReference type="Proteomes" id="UP001148737">
    <property type="component" value="Unassembled WGS sequence"/>
</dbReference>
<evidence type="ECO:0000313" key="1">
    <source>
        <dbReference type="EMBL" id="KAJ3492300.1"/>
    </source>
</evidence>
<dbReference type="EMBL" id="JANAKD010000608">
    <property type="protein sequence ID" value="KAJ3492300.1"/>
    <property type="molecule type" value="Genomic_DNA"/>
</dbReference>
<reference evidence="1" key="1">
    <citation type="submission" date="2022-07" db="EMBL/GenBank/DDBJ databases">
        <title>Genome Sequence of Lecanicillium saksenae.</title>
        <authorList>
            <person name="Buettner E."/>
        </authorList>
    </citation>
    <scope>NUCLEOTIDE SEQUENCE</scope>
    <source>
        <strain evidence="1">VT-O1</strain>
    </source>
</reference>
<proteinExistence type="predicted"/>
<comment type="caution">
    <text evidence="1">The sequence shown here is derived from an EMBL/GenBank/DDBJ whole genome shotgun (WGS) entry which is preliminary data.</text>
</comment>
<protein>
    <submittedName>
        <fullName evidence="1">Uncharacterized protein</fullName>
    </submittedName>
</protein>
<evidence type="ECO:0000313" key="2">
    <source>
        <dbReference type="Proteomes" id="UP001148737"/>
    </source>
</evidence>
<keyword evidence="2" id="KW-1185">Reference proteome</keyword>
<organism evidence="1 2">
    <name type="scientific">Lecanicillium saksenae</name>
    <dbReference type="NCBI Taxonomy" id="468837"/>
    <lineage>
        <taxon>Eukaryota</taxon>
        <taxon>Fungi</taxon>
        <taxon>Dikarya</taxon>
        <taxon>Ascomycota</taxon>
        <taxon>Pezizomycotina</taxon>
        <taxon>Sordariomycetes</taxon>
        <taxon>Hypocreomycetidae</taxon>
        <taxon>Hypocreales</taxon>
        <taxon>Cordycipitaceae</taxon>
        <taxon>Lecanicillium</taxon>
    </lineage>
</organism>